<proteinExistence type="predicted"/>
<comment type="caution">
    <text evidence="1">The sequence shown here is derived from an EMBL/GenBank/DDBJ whole genome shotgun (WGS) entry which is preliminary data.</text>
</comment>
<evidence type="ECO:0000313" key="1">
    <source>
        <dbReference type="EMBL" id="GFO09689.1"/>
    </source>
</evidence>
<sequence length="90" mass="10187">MAYHRWHKFPQGFRAGFLGGLPLNPPVWKKSAVGVRALSQKCDFNLISPRQNTASMAHSTWDSRRKVLVGFRRFCCSIGPGMSFEYVNIA</sequence>
<protein>
    <submittedName>
        <fullName evidence="1">Uncharacterized protein</fullName>
    </submittedName>
</protein>
<name>A0AAV4AU97_9GAST</name>
<dbReference type="Proteomes" id="UP000735302">
    <property type="component" value="Unassembled WGS sequence"/>
</dbReference>
<organism evidence="1 2">
    <name type="scientific">Plakobranchus ocellatus</name>
    <dbReference type="NCBI Taxonomy" id="259542"/>
    <lineage>
        <taxon>Eukaryota</taxon>
        <taxon>Metazoa</taxon>
        <taxon>Spiralia</taxon>
        <taxon>Lophotrochozoa</taxon>
        <taxon>Mollusca</taxon>
        <taxon>Gastropoda</taxon>
        <taxon>Heterobranchia</taxon>
        <taxon>Euthyneura</taxon>
        <taxon>Panpulmonata</taxon>
        <taxon>Sacoglossa</taxon>
        <taxon>Placobranchoidea</taxon>
        <taxon>Plakobranchidae</taxon>
        <taxon>Plakobranchus</taxon>
    </lineage>
</organism>
<reference evidence="1 2" key="1">
    <citation type="journal article" date="2021" name="Elife">
        <title>Chloroplast acquisition without the gene transfer in kleptoplastic sea slugs, Plakobranchus ocellatus.</title>
        <authorList>
            <person name="Maeda T."/>
            <person name="Takahashi S."/>
            <person name="Yoshida T."/>
            <person name="Shimamura S."/>
            <person name="Takaki Y."/>
            <person name="Nagai Y."/>
            <person name="Toyoda A."/>
            <person name="Suzuki Y."/>
            <person name="Arimoto A."/>
            <person name="Ishii H."/>
            <person name="Satoh N."/>
            <person name="Nishiyama T."/>
            <person name="Hasebe M."/>
            <person name="Maruyama T."/>
            <person name="Minagawa J."/>
            <person name="Obokata J."/>
            <person name="Shigenobu S."/>
        </authorList>
    </citation>
    <scope>NUCLEOTIDE SEQUENCE [LARGE SCALE GENOMIC DNA]</scope>
</reference>
<dbReference type="EMBL" id="BLXT01004116">
    <property type="protein sequence ID" value="GFO09689.1"/>
    <property type="molecule type" value="Genomic_DNA"/>
</dbReference>
<accession>A0AAV4AU97</accession>
<keyword evidence="2" id="KW-1185">Reference proteome</keyword>
<dbReference type="AlphaFoldDB" id="A0AAV4AU97"/>
<evidence type="ECO:0000313" key="2">
    <source>
        <dbReference type="Proteomes" id="UP000735302"/>
    </source>
</evidence>
<gene>
    <name evidence="1" type="ORF">PoB_003619400</name>
</gene>